<dbReference type="EMBL" id="JAHUZB010000004">
    <property type="protein sequence ID" value="MBV7391116.1"/>
    <property type="molecule type" value="Genomic_DNA"/>
</dbReference>
<keyword evidence="4 8" id="KW-1133">Transmembrane helix</keyword>
<keyword evidence="6 8" id="KW-0472">Membrane</keyword>
<keyword evidence="2 8" id="KW-0812">Transmembrane</keyword>
<evidence type="ECO:0000256" key="3">
    <source>
        <dbReference type="ARBA" id="ARBA00022927"/>
    </source>
</evidence>
<protein>
    <recommendedName>
        <fullName evidence="7">Accessory Sec system protein translocase subunit SecY2</fullName>
    </recommendedName>
</protein>
<keyword evidence="3" id="KW-0653">Protein transport</keyword>
<sequence length="404" mass="45706">MRNYNELIRRCLWAFILILIMQLGRNIYLPGFVYESNNIDGSLLDQFLSSVTGGNFTRPSIFTLGIGPYMTGLIIWTMVSMIDIDAINNLSQRKRSAIQKSIMFVFAIAQGIAVMLRFRTMIDEGFFPGLSNFQIIAMNVFLLSAGAMFVSWLADQNCEKGIGAQMVFIIPGLIGNLPRMLVTGQTQEVSVNAGMITGLIVITLIFIFMTLFLYKSEVRIRIERTGIDSEFNNSYIPIRLLTGGAMPFMFAITIFSIPPLFLLIKSIDNTIFSYFLTTYFTFTTIQGILMYGVIVFGLGIGFSFMNVRPHDIAKNLKKSGDYIFGIPPGDRTEEYIKKKLYRICFVGNCYMVLVSWIPLFIGLKVPLVTNLAFYFGSLLMLVVILDTLVQEVKFIYSKSQYDLF</sequence>
<feature type="transmembrane region" description="Helical" evidence="8">
    <location>
        <begin position="193"/>
        <end position="214"/>
    </location>
</feature>
<evidence type="ECO:0000256" key="1">
    <source>
        <dbReference type="ARBA" id="ARBA00022448"/>
    </source>
</evidence>
<dbReference type="InterPro" id="IPR002208">
    <property type="entry name" value="SecY/SEC61-alpha"/>
</dbReference>
<dbReference type="PIRSF" id="PIRSF004557">
    <property type="entry name" value="SecY"/>
    <property type="match status" value="1"/>
</dbReference>
<organism evidence="9 10">
    <name type="scientific">Enterococcus alishanensis</name>
    <dbReference type="NCBI Taxonomy" id="1303817"/>
    <lineage>
        <taxon>Bacteria</taxon>
        <taxon>Bacillati</taxon>
        <taxon>Bacillota</taxon>
        <taxon>Bacilli</taxon>
        <taxon>Lactobacillales</taxon>
        <taxon>Enterococcaceae</taxon>
        <taxon>Enterococcus</taxon>
    </lineage>
</organism>
<evidence type="ECO:0000256" key="7">
    <source>
        <dbReference type="NCBIfam" id="TIGR02920"/>
    </source>
</evidence>
<dbReference type="RefSeq" id="WP_218326205.1">
    <property type="nucleotide sequence ID" value="NZ_JAHUZB010000004.1"/>
</dbReference>
<keyword evidence="10" id="KW-1185">Reference proteome</keyword>
<feature type="transmembrane region" description="Helical" evidence="8">
    <location>
        <begin position="340"/>
        <end position="361"/>
    </location>
</feature>
<proteinExistence type="predicted"/>
<accession>A0ABS6TDY3</accession>
<evidence type="ECO:0000256" key="8">
    <source>
        <dbReference type="SAM" id="Phobius"/>
    </source>
</evidence>
<feature type="transmembrane region" description="Helical" evidence="8">
    <location>
        <begin position="102"/>
        <end position="122"/>
    </location>
</feature>
<feature type="transmembrane region" description="Helical" evidence="8">
    <location>
        <begin position="284"/>
        <end position="307"/>
    </location>
</feature>
<dbReference type="InterPro" id="IPR014269">
    <property type="entry name" value="SecY2"/>
</dbReference>
<feature type="transmembrane region" description="Helical" evidence="8">
    <location>
        <begin position="134"/>
        <end position="154"/>
    </location>
</feature>
<reference evidence="9 10" key="1">
    <citation type="submission" date="2021-06" db="EMBL/GenBank/DDBJ databases">
        <title>Enterococcus alishanensis sp. nov., a novel lactic acid bacterium isolated from fresh coffee beans.</title>
        <authorList>
            <person name="Chen Y.-S."/>
        </authorList>
    </citation>
    <scope>NUCLEOTIDE SEQUENCE [LARGE SCALE GENOMIC DNA]</scope>
    <source>
        <strain evidence="9 10">ALS3</strain>
    </source>
</reference>
<feature type="transmembrane region" description="Helical" evidence="8">
    <location>
        <begin position="161"/>
        <end position="181"/>
    </location>
</feature>
<feature type="transmembrane region" description="Helical" evidence="8">
    <location>
        <begin position="61"/>
        <end position="82"/>
    </location>
</feature>
<evidence type="ECO:0000313" key="10">
    <source>
        <dbReference type="Proteomes" id="UP000774130"/>
    </source>
</evidence>
<feature type="transmembrane region" description="Helical" evidence="8">
    <location>
        <begin position="367"/>
        <end position="389"/>
    </location>
</feature>
<evidence type="ECO:0000256" key="5">
    <source>
        <dbReference type="ARBA" id="ARBA00023010"/>
    </source>
</evidence>
<evidence type="ECO:0000256" key="6">
    <source>
        <dbReference type="ARBA" id="ARBA00023136"/>
    </source>
</evidence>
<gene>
    <name evidence="9" type="primary">secY2</name>
    <name evidence="9" type="ORF">KUA55_10525</name>
</gene>
<dbReference type="NCBIfam" id="TIGR02920">
    <property type="entry name" value="acc_sec_Y2"/>
    <property type="match status" value="1"/>
</dbReference>
<evidence type="ECO:0000313" key="9">
    <source>
        <dbReference type="EMBL" id="MBV7391116.1"/>
    </source>
</evidence>
<keyword evidence="1" id="KW-0813">Transport</keyword>
<dbReference type="Pfam" id="PF00344">
    <property type="entry name" value="SecY"/>
    <property type="match status" value="1"/>
</dbReference>
<name>A0ABS6TDY3_9ENTE</name>
<feature type="transmembrane region" description="Helical" evidence="8">
    <location>
        <begin position="240"/>
        <end position="264"/>
    </location>
</feature>
<evidence type="ECO:0000256" key="4">
    <source>
        <dbReference type="ARBA" id="ARBA00022989"/>
    </source>
</evidence>
<dbReference type="Proteomes" id="UP000774130">
    <property type="component" value="Unassembled WGS sequence"/>
</dbReference>
<comment type="caution">
    <text evidence="9">The sequence shown here is derived from an EMBL/GenBank/DDBJ whole genome shotgun (WGS) entry which is preliminary data.</text>
</comment>
<feature type="transmembrane region" description="Helical" evidence="8">
    <location>
        <begin position="12"/>
        <end position="34"/>
    </location>
</feature>
<evidence type="ECO:0000256" key="2">
    <source>
        <dbReference type="ARBA" id="ARBA00022692"/>
    </source>
</evidence>
<keyword evidence="5" id="KW-0811">Translocation</keyword>
<dbReference type="PANTHER" id="PTHR10906">
    <property type="entry name" value="SECY/SEC61-ALPHA FAMILY MEMBER"/>
    <property type="match status" value="1"/>
</dbReference>